<keyword evidence="4" id="KW-1185">Reference proteome</keyword>
<dbReference type="InterPro" id="IPR036047">
    <property type="entry name" value="F-box-like_dom_sf"/>
</dbReference>
<evidence type="ECO:0000313" key="3">
    <source>
        <dbReference type="EMBL" id="KAJ7226943.1"/>
    </source>
</evidence>
<dbReference type="InterPro" id="IPR032675">
    <property type="entry name" value="LRR_dom_sf"/>
</dbReference>
<dbReference type="Proteomes" id="UP001219525">
    <property type="component" value="Unassembled WGS sequence"/>
</dbReference>
<accession>A0AAD6YR36</accession>
<sequence>MSNLPDDVWRCIASFIPQKHLVTVVSVNRAFYNIVLDDLYKEIRWDKLDKDMIRSLARLQTPSIAARVRRLHVRAWFIEYLNQREILTLGSYVATSRQWMARHFKFSSALSTTGKFATADGILTSMTQAARLMTGVTEYNFEWRDLAPTPETMRFLAVARAAFGVSLRKLCLHAQLDNFSSLLSTVDFDNLEELELFFDYDHIESNSANLLRDTVAPFINHFRRSLNSLTILSASSADVSPLFHALQTFPRLHKFAVHLAFDTAHLSDPGGIVRILHANSGTLSSVEVVRTHRVAAGPQNTWTHFSAALAADSAVLGHVQTLKLPALHDTLASTLVCLRRAADTLTSLHLSDYFMGQSDLVALIHAFAHRPLDAGLQALHIGLSYMTVEVFDLLSRRAPGLRKLYLVLMRHVVAETAHLILVPQGPTPFCVALGSRLYPDWKLDDLGTYSGAHVFRQHLGEAVHRHASLNDGGEGADGASRFPHPKRAQVQGEAADLQGPALRRVGEHSGCLSGRGWDAPRHRNHFLGRRD</sequence>
<proteinExistence type="predicted"/>
<evidence type="ECO:0000259" key="2">
    <source>
        <dbReference type="PROSITE" id="PS50181"/>
    </source>
</evidence>
<dbReference type="Gene3D" id="3.80.10.10">
    <property type="entry name" value="Ribonuclease Inhibitor"/>
    <property type="match status" value="1"/>
</dbReference>
<dbReference type="PROSITE" id="PS50181">
    <property type="entry name" value="FBOX"/>
    <property type="match status" value="1"/>
</dbReference>
<feature type="domain" description="F-box" evidence="2">
    <location>
        <begin position="1"/>
        <end position="48"/>
    </location>
</feature>
<dbReference type="SMART" id="SM00256">
    <property type="entry name" value="FBOX"/>
    <property type="match status" value="1"/>
</dbReference>
<dbReference type="AlphaFoldDB" id="A0AAD6YR36"/>
<dbReference type="InterPro" id="IPR001810">
    <property type="entry name" value="F-box_dom"/>
</dbReference>
<evidence type="ECO:0000313" key="4">
    <source>
        <dbReference type="Proteomes" id="UP001219525"/>
    </source>
</evidence>
<dbReference type="Pfam" id="PF00646">
    <property type="entry name" value="F-box"/>
    <property type="match status" value="1"/>
</dbReference>
<reference evidence="3" key="1">
    <citation type="submission" date="2023-03" db="EMBL/GenBank/DDBJ databases">
        <title>Massive genome expansion in bonnet fungi (Mycena s.s.) driven by repeated elements and novel gene families across ecological guilds.</title>
        <authorList>
            <consortium name="Lawrence Berkeley National Laboratory"/>
            <person name="Harder C.B."/>
            <person name="Miyauchi S."/>
            <person name="Viragh M."/>
            <person name="Kuo A."/>
            <person name="Thoen E."/>
            <person name="Andreopoulos B."/>
            <person name="Lu D."/>
            <person name="Skrede I."/>
            <person name="Drula E."/>
            <person name="Henrissat B."/>
            <person name="Morin E."/>
            <person name="Kohler A."/>
            <person name="Barry K."/>
            <person name="LaButti K."/>
            <person name="Morin E."/>
            <person name="Salamov A."/>
            <person name="Lipzen A."/>
            <person name="Mereny Z."/>
            <person name="Hegedus B."/>
            <person name="Baldrian P."/>
            <person name="Stursova M."/>
            <person name="Weitz H."/>
            <person name="Taylor A."/>
            <person name="Grigoriev I.V."/>
            <person name="Nagy L.G."/>
            <person name="Martin F."/>
            <person name="Kauserud H."/>
        </authorList>
    </citation>
    <scope>NUCLEOTIDE SEQUENCE</scope>
    <source>
        <strain evidence="3">9144</strain>
    </source>
</reference>
<evidence type="ECO:0000256" key="1">
    <source>
        <dbReference type="SAM" id="MobiDB-lite"/>
    </source>
</evidence>
<dbReference type="SUPFAM" id="SSF81383">
    <property type="entry name" value="F-box domain"/>
    <property type="match status" value="1"/>
</dbReference>
<dbReference type="SUPFAM" id="SSF52047">
    <property type="entry name" value="RNI-like"/>
    <property type="match status" value="1"/>
</dbReference>
<feature type="region of interest" description="Disordered" evidence="1">
    <location>
        <begin position="468"/>
        <end position="499"/>
    </location>
</feature>
<dbReference type="EMBL" id="JARJCW010000003">
    <property type="protein sequence ID" value="KAJ7226943.1"/>
    <property type="molecule type" value="Genomic_DNA"/>
</dbReference>
<gene>
    <name evidence="3" type="ORF">GGX14DRAFT_417737</name>
</gene>
<protein>
    <recommendedName>
        <fullName evidence="2">F-box domain-containing protein</fullName>
    </recommendedName>
</protein>
<name>A0AAD6YR36_9AGAR</name>
<comment type="caution">
    <text evidence="3">The sequence shown here is derived from an EMBL/GenBank/DDBJ whole genome shotgun (WGS) entry which is preliminary data.</text>
</comment>
<organism evidence="3 4">
    <name type="scientific">Mycena pura</name>
    <dbReference type="NCBI Taxonomy" id="153505"/>
    <lineage>
        <taxon>Eukaryota</taxon>
        <taxon>Fungi</taxon>
        <taxon>Dikarya</taxon>
        <taxon>Basidiomycota</taxon>
        <taxon>Agaricomycotina</taxon>
        <taxon>Agaricomycetes</taxon>
        <taxon>Agaricomycetidae</taxon>
        <taxon>Agaricales</taxon>
        <taxon>Marasmiineae</taxon>
        <taxon>Mycenaceae</taxon>
        <taxon>Mycena</taxon>
    </lineage>
</organism>